<sequence length="313" mass="34935">MEPRTQPQNNSRSYLLAALIILAALNVLLLYFYYQERQDNKTKDATIAAKTEEVLIAKTKLDSISAQLDAKIAEIQQLGGSVDSLMKVKAQLEIDKRELKNVGAFDNRKYNQKIRNYQAILVQKDQEIARLKEENGILSEKNESLSQENSGLKAEKQSLSDSVVSVTIKNQELAEKVTIAAALHAEAVTVNAVNSKGKESDGGTYKAKKLDKIHVSVLLSPNGLAKKDEKLLYIRVIDPNGAVISDLATGSGEFTYNNQGMIYTAMQKFTFDNSRQRLDFFYGRSGQPFREGKHIIEVYCEGFRIGEGEFTVK</sequence>
<evidence type="ECO:0000313" key="3">
    <source>
        <dbReference type="EMBL" id="AUD03973.1"/>
    </source>
</evidence>
<proteinExistence type="predicted"/>
<dbReference type="AlphaFoldDB" id="A0A2K8Z275"/>
<dbReference type="RefSeq" id="WP_100990040.1">
    <property type="nucleotide sequence ID" value="NZ_CP025096.1"/>
</dbReference>
<dbReference type="OrthoDB" id="848185at2"/>
<keyword evidence="1" id="KW-0175">Coiled coil</keyword>
<accession>A0A2K8Z275</accession>
<name>A0A2K8Z275_9BACT</name>
<evidence type="ECO:0000256" key="2">
    <source>
        <dbReference type="SAM" id="Phobius"/>
    </source>
</evidence>
<feature type="coiled-coil region" evidence="1">
    <location>
        <begin position="82"/>
        <end position="162"/>
    </location>
</feature>
<protein>
    <recommendedName>
        <fullName evidence="5">Chromosome segregation protein SMC</fullName>
    </recommendedName>
</protein>
<evidence type="ECO:0000256" key="1">
    <source>
        <dbReference type="SAM" id="Coils"/>
    </source>
</evidence>
<evidence type="ECO:0008006" key="5">
    <source>
        <dbReference type="Google" id="ProtNLM"/>
    </source>
</evidence>
<keyword evidence="4" id="KW-1185">Reference proteome</keyword>
<reference evidence="3 4" key="1">
    <citation type="submission" date="2017-11" db="EMBL/GenBank/DDBJ databases">
        <title>Taxonomic description and genome sequences of Spirosoma HA7 sp. nov., isolated from pollen microhabitat of Corylus avellana.</title>
        <authorList>
            <person name="Ambika Manirajan B."/>
            <person name="Suarez C."/>
            <person name="Ratering S."/>
            <person name="Geissler-Plaum R."/>
            <person name="Cardinale M."/>
            <person name="Sylvia S."/>
        </authorList>
    </citation>
    <scope>NUCLEOTIDE SEQUENCE [LARGE SCALE GENOMIC DNA]</scope>
    <source>
        <strain evidence="3 4">HA7</strain>
    </source>
</reference>
<dbReference type="Proteomes" id="UP000232883">
    <property type="component" value="Chromosome"/>
</dbReference>
<keyword evidence="2" id="KW-1133">Transmembrane helix</keyword>
<organism evidence="3 4">
    <name type="scientific">Spirosoma pollinicola</name>
    <dbReference type="NCBI Taxonomy" id="2057025"/>
    <lineage>
        <taxon>Bacteria</taxon>
        <taxon>Pseudomonadati</taxon>
        <taxon>Bacteroidota</taxon>
        <taxon>Cytophagia</taxon>
        <taxon>Cytophagales</taxon>
        <taxon>Cytophagaceae</taxon>
        <taxon>Spirosoma</taxon>
    </lineage>
</organism>
<keyword evidence="2" id="KW-0812">Transmembrane</keyword>
<dbReference type="EMBL" id="CP025096">
    <property type="protein sequence ID" value="AUD03973.1"/>
    <property type="molecule type" value="Genomic_DNA"/>
</dbReference>
<feature type="transmembrane region" description="Helical" evidence="2">
    <location>
        <begin position="14"/>
        <end position="34"/>
    </location>
</feature>
<keyword evidence="2" id="KW-0472">Membrane</keyword>
<evidence type="ECO:0000313" key="4">
    <source>
        <dbReference type="Proteomes" id="UP000232883"/>
    </source>
</evidence>
<dbReference type="KEGG" id="spir:CWM47_20385"/>
<gene>
    <name evidence="3" type="ORF">CWM47_20385</name>
</gene>